<evidence type="ECO:0000313" key="7">
    <source>
        <dbReference type="Proteomes" id="UP000032180"/>
    </source>
</evidence>
<comment type="cofactor">
    <cofactor evidence="2">
        <name>Mg(2+)</name>
        <dbReference type="ChEBI" id="CHEBI:18420"/>
    </cofactor>
</comment>
<dbReference type="InterPro" id="IPR034741">
    <property type="entry name" value="Terpene_cyclase-like_1_C"/>
</dbReference>
<dbReference type="GO" id="GO:0000287">
    <property type="term" value="F:magnesium ion binding"/>
    <property type="evidence" value="ECO:0007669"/>
    <property type="project" value="InterPro"/>
</dbReference>
<evidence type="ECO:0008006" key="8">
    <source>
        <dbReference type="Google" id="ProtNLM"/>
    </source>
</evidence>
<dbReference type="InterPro" id="IPR001906">
    <property type="entry name" value="Terpene_synth_N"/>
</dbReference>
<dbReference type="SFLD" id="SFLDS00005">
    <property type="entry name" value="Isoprenoid_Synthase_Type_I"/>
    <property type="match status" value="1"/>
</dbReference>
<dbReference type="Gene3D" id="1.50.10.130">
    <property type="entry name" value="Terpene synthase, N-terminal domain"/>
    <property type="match status" value="1"/>
</dbReference>
<dbReference type="STRING" id="77586.A0A0D9VU91"/>
<dbReference type="InterPro" id="IPR008930">
    <property type="entry name" value="Terpenoid_cyclase/PrenylTrfase"/>
</dbReference>
<feature type="domain" description="Terpene synthase N-terminal" evidence="4">
    <location>
        <begin position="1"/>
        <end position="162"/>
    </location>
</feature>
<protein>
    <recommendedName>
        <fullName evidence="8">Terpene synthase N-terminal domain-containing protein</fullName>
    </recommendedName>
</protein>
<dbReference type="CDD" id="cd00684">
    <property type="entry name" value="Terpene_cyclase_plant_C1"/>
    <property type="match status" value="1"/>
</dbReference>
<dbReference type="PANTHER" id="PTHR31225:SF63">
    <property type="entry name" value="BETA-SELINENE SYNTHASE"/>
    <property type="match status" value="1"/>
</dbReference>
<reference evidence="6 7" key="1">
    <citation type="submission" date="2012-08" db="EMBL/GenBank/DDBJ databases">
        <title>Oryza genome evolution.</title>
        <authorList>
            <person name="Wing R.A."/>
        </authorList>
    </citation>
    <scope>NUCLEOTIDE SEQUENCE</scope>
</reference>
<dbReference type="InterPro" id="IPR005630">
    <property type="entry name" value="Terpene_synthase_metal-bd"/>
</dbReference>
<keyword evidence="3" id="KW-0479">Metal-binding</keyword>
<proteinExistence type="predicted"/>
<organism evidence="6 7">
    <name type="scientific">Leersia perrieri</name>
    <dbReference type="NCBI Taxonomy" id="77586"/>
    <lineage>
        <taxon>Eukaryota</taxon>
        <taxon>Viridiplantae</taxon>
        <taxon>Streptophyta</taxon>
        <taxon>Embryophyta</taxon>
        <taxon>Tracheophyta</taxon>
        <taxon>Spermatophyta</taxon>
        <taxon>Magnoliopsida</taxon>
        <taxon>Liliopsida</taxon>
        <taxon>Poales</taxon>
        <taxon>Poaceae</taxon>
        <taxon>BOP clade</taxon>
        <taxon>Oryzoideae</taxon>
        <taxon>Oryzeae</taxon>
        <taxon>Oryzinae</taxon>
        <taxon>Leersia</taxon>
    </lineage>
</organism>
<evidence type="ECO:0000259" key="5">
    <source>
        <dbReference type="Pfam" id="PF03936"/>
    </source>
</evidence>
<reference evidence="7" key="2">
    <citation type="submission" date="2013-12" db="EMBL/GenBank/DDBJ databases">
        <authorList>
            <person name="Yu Y."/>
            <person name="Lee S."/>
            <person name="de Baynast K."/>
            <person name="Wissotski M."/>
            <person name="Liu L."/>
            <person name="Talag J."/>
            <person name="Goicoechea J."/>
            <person name="Angelova A."/>
            <person name="Jetty R."/>
            <person name="Kudrna D."/>
            <person name="Golser W."/>
            <person name="Rivera L."/>
            <person name="Zhang J."/>
            <person name="Wing R."/>
        </authorList>
    </citation>
    <scope>NUCLEOTIDE SEQUENCE</scope>
</reference>
<accession>A0A0D9VU91</accession>
<dbReference type="SUPFAM" id="SSF48239">
    <property type="entry name" value="Terpenoid cyclases/Protein prenyltransferases"/>
    <property type="match status" value="1"/>
</dbReference>
<evidence type="ECO:0000256" key="1">
    <source>
        <dbReference type="ARBA" id="ARBA00001936"/>
    </source>
</evidence>
<keyword evidence="7" id="KW-1185">Reference proteome</keyword>
<dbReference type="AlphaFoldDB" id="A0A0D9VU91"/>
<dbReference type="InterPro" id="IPR050148">
    <property type="entry name" value="Terpene_synthase-like"/>
</dbReference>
<feature type="domain" description="Terpene synthase metal-binding" evidence="5">
    <location>
        <begin position="219"/>
        <end position="461"/>
    </location>
</feature>
<dbReference type="Gramene" id="LPERR03G15790.1">
    <property type="protein sequence ID" value="LPERR03G15790.1"/>
    <property type="gene ID" value="LPERR03G15790"/>
</dbReference>
<dbReference type="GO" id="GO:0010333">
    <property type="term" value="F:terpene synthase activity"/>
    <property type="evidence" value="ECO:0007669"/>
    <property type="project" value="InterPro"/>
</dbReference>
<dbReference type="Pfam" id="PF03936">
    <property type="entry name" value="Terpene_synth_C"/>
    <property type="match status" value="1"/>
</dbReference>
<dbReference type="HOGENOM" id="CLU_003125_7_0_1"/>
<dbReference type="Gene3D" id="1.10.600.10">
    <property type="entry name" value="Farnesyl Diphosphate Synthase"/>
    <property type="match status" value="1"/>
</dbReference>
<comment type="cofactor">
    <cofactor evidence="1">
        <name>Mn(2+)</name>
        <dbReference type="ChEBI" id="CHEBI:29035"/>
    </cofactor>
</comment>
<dbReference type="Pfam" id="PF01397">
    <property type="entry name" value="Terpene_synth"/>
    <property type="match status" value="1"/>
</dbReference>
<evidence type="ECO:0000256" key="3">
    <source>
        <dbReference type="ARBA" id="ARBA00022723"/>
    </source>
</evidence>
<sequence length="524" mass="58881">MRERAAELKGQVRRKLLEAMSSSTVADTVVLVDVLERLGIDNHFRHEIAAMLHRVHLEEQGCAAGSVDDDDLHIASLRFRLLRQHGFGVTTDVFNKFKDGKGGFKANLSSDIKGLLSLYNAAHLAMPGEAALDDAIIFSRCHLRSTKGKLRSPIAEQVSRALDIPLPRDSKRLETMHYIFEYEKEPSFDGAILEFAKLDFELVKSLHLRELKALTIWWKDLYDSVNLSYARDRLVESYFWTCNVFHEEEHSRSRIMFAKVFGLMSLMDDTYDVHATLEECYMLNEAIQRWDKSAVSILPEYLHVFYIKMLHIFDELENTLEPNEKYRVSYAKNGYKQLSELYLQEAQWSSHRYTPSFAEQLEVSLMSSGIPQLAPVLLLGVHDGDGVATPEAFEWAASVPALVRAGGEIARFLNDIASYDRSGRSSSKDVPSTVECYVTEHGVGGEEAVAAVAAMVESAWRTINEACVEMDPALLPAARLVVSLTRTLEVIYLNGRDGYTIGAGIKGLVTSFFLGHPPHLDTIN</sequence>
<evidence type="ECO:0000259" key="4">
    <source>
        <dbReference type="Pfam" id="PF01397"/>
    </source>
</evidence>
<dbReference type="SFLD" id="SFLDG01019">
    <property type="entry name" value="Terpene_Cyclase_Like_1_C_Termi"/>
    <property type="match status" value="1"/>
</dbReference>
<reference evidence="6" key="3">
    <citation type="submission" date="2015-04" db="UniProtKB">
        <authorList>
            <consortium name="EnsemblPlants"/>
        </authorList>
    </citation>
    <scope>IDENTIFICATION</scope>
</reference>
<dbReference type="eggNOG" id="ENOG502QUCN">
    <property type="taxonomic scope" value="Eukaryota"/>
</dbReference>
<name>A0A0D9VU91_9ORYZ</name>
<dbReference type="InterPro" id="IPR044814">
    <property type="entry name" value="Terpene_cyclase_plant_C1"/>
</dbReference>
<dbReference type="Proteomes" id="UP000032180">
    <property type="component" value="Chromosome 3"/>
</dbReference>
<dbReference type="InterPro" id="IPR008949">
    <property type="entry name" value="Isoprenoid_synthase_dom_sf"/>
</dbReference>
<dbReference type="GO" id="GO:0016102">
    <property type="term" value="P:diterpenoid biosynthetic process"/>
    <property type="evidence" value="ECO:0007669"/>
    <property type="project" value="InterPro"/>
</dbReference>
<evidence type="ECO:0000313" key="6">
    <source>
        <dbReference type="EnsemblPlants" id="LPERR03G15790.1"/>
    </source>
</evidence>
<evidence type="ECO:0000256" key="2">
    <source>
        <dbReference type="ARBA" id="ARBA00001946"/>
    </source>
</evidence>
<dbReference type="InterPro" id="IPR036965">
    <property type="entry name" value="Terpene_synth_N_sf"/>
</dbReference>
<dbReference type="EnsemblPlants" id="LPERR03G15790.1">
    <property type="protein sequence ID" value="LPERR03G15790.1"/>
    <property type="gene ID" value="LPERR03G15790"/>
</dbReference>
<dbReference type="PANTHER" id="PTHR31225">
    <property type="entry name" value="OS04G0344100 PROTEIN-RELATED"/>
    <property type="match status" value="1"/>
</dbReference>
<dbReference type="SUPFAM" id="SSF48576">
    <property type="entry name" value="Terpenoid synthases"/>
    <property type="match status" value="1"/>
</dbReference>